<dbReference type="InterPro" id="IPR001680">
    <property type="entry name" value="WD40_rpt"/>
</dbReference>
<organism evidence="5 6">
    <name type="scientific">Funiculus sociatus GB2-A5</name>
    <dbReference type="NCBI Taxonomy" id="2933946"/>
    <lineage>
        <taxon>Bacteria</taxon>
        <taxon>Bacillati</taxon>
        <taxon>Cyanobacteriota</taxon>
        <taxon>Cyanophyceae</taxon>
        <taxon>Coleofasciculales</taxon>
        <taxon>Coleofasciculaceae</taxon>
        <taxon>Funiculus</taxon>
    </lineage>
</organism>
<dbReference type="InterPro" id="IPR036322">
    <property type="entry name" value="WD40_repeat_dom_sf"/>
</dbReference>
<dbReference type="PANTHER" id="PTHR19879:SF9">
    <property type="entry name" value="TRANSCRIPTION INITIATION FACTOR TFIID SUBUNIT 5"/>
    <property type="match status" value="1"/>
</dbReference>
<dbReference type="EMBL" id="JAMPKK010000002">
    <property type="protein sequence ID" value="MEP0863128.1"/>
    <property type="molecule type" value="Genomic_DNA"/>
</dbReference>
<sequence>MKNLDQLSWKNAIARSAAPKAIALAVMATIATGAIARSAALEAIAQLPSTAQSSTQTSSTTPTASNSKKDFEQIYDLSGHKYDVTFLTFNQNSQILVSHSAGTAIKLWNLKTGKLLRTLNEKVYAAGVVAVTPDAQTLVTVDQKAQANNKTIKVWNLKTNKLLRTLNGHSQPVNHLEISADGQTLVSASNDKKVLVWNLKTGKRLQTINPQSTPILAIALSPNGQLLATGGGESVDQNTSKDTSIKLWDSKTGKLLGTLEGHTSPISSIAIAPDGQTLVSVADSIKIWNLRTKQLLHTLPGVSGSIAISPDGQKLVTAAWDHSVKLWNLRTGTLLKTLFEPSINDQHVGRIYTTSIAFSPDGKTIAIGSGGVLSTLGISVLRGSF</sequence>
<evidence type="ECO:0000313" key="6">
    <source>
        <dbReference type="Proteomes" id="UP001442494"/>
    </source>
</evidence>
<reference evidence="5 6" key="1">
    <citation type="submission" date="2022-04" db="EMBL/GenBank/DDBJ databases">
        <title>Positive selection, recombination, and allopatry shape intraspecific diversity of widespread and dominant cyanobacteria.</title>
        <authorList>
            <person name="Wei J."/>
            <person name="Shu W."/>
            <person name="Hu C."/>
        </authorList>
    </citation>
    <scope>NUCLEOTIDE SEQUENCE [LARGE SCALE GENOMIC DNA]</scope>
    <source>
        <strain evidence="5 6">GB2-A5</strain>
    </source>
</reference>
<keyword evidence="6" id="KW-1185">Reference proteome</keyword>
<evidence type="ECO:0000256" key="2">
    <source>
        <dbReference type="ARBA" id="ARBA00022737"/>
    </source>
</evidence>
<dbReference type="CDD" id="cd00200">
    <property type="entry name" value="WD40"/>
    <property type="match status" value="1"/>
</dbReference>
<feature type="repeat" description="WD" evidence="3">
    <location>
        <begin position="166"/>
        <end position="207"/>
    </location>
</feature>
<feature type="signal peptide" evidence="4">
    <location>
        <begin position="1"/>
        <end position="36"/>
    </location>
</feature>
<dbReference type="SUPFAM" id="SSF50978">
    <property type="entry name" value="WD40 repeat-like"/>
    <property type="match status" value="1"/>
</dbReference>
<comment type="caution">
    <text evidence="5">The sequence shown here is derived from an EMBL/GenBank/DDBJ whole genome shotgun (WGS) entry which is preliminary data.</text>
</comment>
<evidence type="ECO:0000256" key="1">
    <source>
        <dbReference type="ARBA" id="ARBA00022574"/>
    </source>
</evidence>
<dbReference type="PROSITE" id="PS50294">
    <property type="entry name" value="WD_REPEATS_REGION"/>
    <property type="match status" value="3"/>
</dbReference>
<dbReference type="InterPro" id="IPR011659">
    <property type="entry name" value="WD40"/>
</dbReference>
<feature type="chain" id="PRO_5047143026" evidence="4">
    <location>
        <begin position="37"/>
        <end position="385"/>
    </location>
</feature>
<name>A0ABV0JI65_9CYAN</name>
<dbReference type="InterPro" id="IPR019775">
    <property type="entry name" value="WD40_repeat_CS"/>
</dbReference>
<feature type="repeat" description="WD" evidence="3">
    <location>
        <begin position="305"/>
        <end position="337"/>
    </location>
</feature>
<evidence type="ECO:0000256" key="4">
    <source>
        <dbReference type="SAM" id="SignalP"/>
    </source>
</evidence>
<evidence type="ECO:0000313" key="5">
    <source>
        <dbReference type="EMBL" id="MEP0863128.1"/>
    </source>
</evidence>
<dbReference type="Pfam" id="PF07676">
    <property type="entry name" value="PD40"/>
    <property type="match status" value="1"/>
</dbReference>
<dbReference type="PROSITE" id="PS00678">
    <property type="entry name" value="WD_REPEATS_1"/>
    <property type="match status" value="2"/>
</dbReference>
<proteinExistence type="predicted"/>
<dbReference type="Proteomes" id="UP001442494">
    <property type="component" value="Unassembled WGS sequence"/>
</dbReference>
<accession>A0ABV0JI65</accession>
<protein>
    <submittedName>
        <fullName evidence="5">WD40 repeat domain-containing protein</fullName>
    </submittedName>
</protein>
<dbReference type="Pfam" id="PF00400">
    <property type="entry name" value="WD40"/>
    <property type="match status" value="5"/>
</dbReference>
<dbReference type="RefSeq" id="WP_190427767.1">
    <property type="nucleotide sequence ID" value="NZ_JAMPKK010000002.1"/>
</dbReference>
<feature type="repeat" description="WD" evidence="3">
    <location>
        <begin position="77"/>
        <end position="118"/>
    </location>
</feature>
<keyword evidence="1 3" id="KW-0853">WD repeat</keyword>
<dbReference type="Gene3D" id="2.130.10.10">
    <property type="entry name" value="YVTN repeat-like/Quinoprotein amine dehydrogenase"/>
    <property type="match status" value="2"/>
</dbReference>
<evidence type="ECO:0000256" key="3">
    <source>
        <dbReference type="PROSITE-ProRule" id="PRU00221"/>
    </source>
</evidence>
<feature type="repeat" description="WD" evidence="3">
    <location>
        <begin position="259"/>
        <end position="298"/>
    </location>
</feature>
<keyword evidence="4" id="KW-0732">Signal</keyword>
<dbReference type="PROSITE" id="PS50082">
    <property type="entry name" value="WD_REPEATS_2"/>
    <property type="match status" value="4"/>
</dbReference>
<dbReference type="InterPro" id="IPR015943">
    <property type="entry name" value="WD40/YVTN_repeat-like_dom_sf"/>
</dbReference>
<keyword evidence="2" id="KW-0677">Repeat</keyword>
<gene>
    <name evidence="5" type="ORF">NDI37_01430</name>
</gene>
<dbReference type="SMART" id="SM00320">
    <property type="entry name" value="WD40"/>
    <property type="match status" value="7"/>
</dbReference>
<dbReference type="PANTHER" id="PTHR19879">
    <property type="entry name" value="TRANSCRIPTION INITIATION FACTOR TFIID"/>
    <property type="match status" value="1"/>
</dbReference>